<proteinExistence type="predicted"/>
<organism evidence="2 3">
    <name type="scientific">Aliikangiella marina</name>
    <dbReference type="NCBI Taxonomy" id="1712262"/>
    <lineage>
        <taxon>Bacteria</taxon>
        <taxon>Pseudomonadati</taxon>
        <taxon>Pseudomonadota</taxon>
        <taxon>Gammaproteobacteria</taxon>
        <taxon>Oceanospirillales</taxon>
        <taxon>Pleioneaceae</taxon>
        <taxon>Aliikangiella</taxon>
    </lineage>
</organism>
<dbReference type="OrthoDB" id="9787053at2"/>
<feature type="chain" id="PRO_5021838124" evidence="1">
    <location>
        <begin position="25"/>
        <end position="205"/>
    </location>
</feature>
<dbReference type="Pfam" id="PF05494">
    <property type="entry name" value="MlaC"/>
    <property type="match status" value="1"/>
</dbReference>
<dbReference type="EMBL" id="VIKR01000001">
    <property type="protein sequence ID" value="TQV76629.1"/>
    <property type="molecule type" value="Genomic_DNA"/>
</dbReference>
<dbReference type="InterPro" id="IPR008869">
    <property type="entry name" value="MlaC/ttg2D"/>
</dbReference>
<evidence type="ECO:0000313" key="2">
    <source>
        <dbReference type="EMBL" id="TQV76629.1"/>
    </source>
</evidence>
<evidence type="ECO:0000256" key="1">
    <source>
        <dbReference type="SAM" id="SignalP"/>
    </source>
</evidence>
<evidence type="ECO:0000313" key="3">
    <source>
        <dbReference type="Proteomes" id="UP000317839"/>
    </source>
</evidence>
<dbReference type="AlphaFoldDB" id="A0A545THC0"/>
<keyword evidence="3" id="KW-1185">Reference proteome</keyword>
<dbReference type="InterPro" id="IPR042245">
    <property type="entry name" value="Tgt2/MlaC_sf"/>
</dbReference>
<dbReference type="PANTHER" id="PTHR36573">
    <property type="entry name" value="INTERMEMBRANE PHOSPHOLIPID TRANSPORT SYSTEM BINDING PROTEIN MLAC"/>
    <property type="match status" value="1"/>
</dbReference>
<dbReference type="PIRSF" id="PIRSF004649">
    <property type="entry name" value="MlaC"/>
    <property type="match status" value="1"/>
</dbReference>
<feature type="signal peptide" evidence="1">
    <location>
        <begin position="1"/>
        <end position="24"/>
    </location>
</feature>
<dbReference type="PANTHER" id="PTHR36573:SF1">
    <property type="entry name" value="INTERMEMBRANE PHOSPHOLIPID TRANSPORT SYSTEM BINDING PROTEIN MLAC"/>
    <property type="match status" value="1"/>
</dbReference>
<comment type="caution">
    <text evidence="2">The sequence shown here is derived from an EMBL/GenBank/DDBJ whole genome shotgun (WGS) entry which is preliminary data.</text>
</comment>
<accession>A0A545THC0</accession>
<keyword evidence="1" id="KW-0732">Signal</keyword>
<gene>
    <name evidence="2" type="ORF">FLL45_01330</name>
</gene>
<protein>
    <submittedName>
        <fullName evidence="2">ABC transporter substrate-binding protein</fullName>
    </submittedName>
</protein>
<dbReference type="Gene3D" id="3.10.450.710">
    <property type="entry name" value="Tgt2/MlaC"/>
    <property type="match status" value="1"/>
</dbReference>
<reference evidence="2 3" key="1">
    <citation type="submission" date="2019-06" db="EMBL/GenBank/DDBJ databases">
        <title>Draft genome of Aliikangiella marina GYP-15.</title>
        <authorList>
            <person name="Wang G."/>
        </authorList>
    </citation>
    <scope>NUCLEOTIDE SEQUENCE [LARGE SCALE GENOMIC DNA]</scope>
    <source>
        <strain evidence="2 3">GYP-15</strain>
    </source>
</reference>
<sequence>MENKMRKLLGAMMIILSFSGIAQASDDPSVVLKEIADNMISVLDKNKEALKTDDSLADELVRKHLLPKIDTEYFASRTLGSKIWKTLDDNQKASFTEGYISQVIDKYAKGLALYDGQSFEFEAPEFSKKNPTSARVKSEMKQPGEQPFSINYIMSKKSGSWLITNIIVEGTDMRKSYQQQFRPRINEVGIEQFIAELKTPQLSAN</sequence>
<dbReference type="Proteomes" id="UP000317839">
    <property type="component" value="Unassembled WGS sequence"/>
</dbReference>
<name>A0A545THC0_9GAMM</name>